<dbReference type="Gene3D" id="3.90.1150.30">
    <property type="match status" value="1"/>
</dbReference>
<keyword evidence="2" id="KW-1185">Reference proteome</keyword>
<keyword evidence="1" id="KW-0238">DNA-binding</keyword>
<dbReference type="EMBL" id="JANHNZ010000003">
    <property type="protein sequence ID" value="MCQ9209824.1"/>
    <property type="molecule type" value="Genomic_DNA"/>
</dbReference>
<dbReference type="Proteomes" id="UP001059480">
    <property type="component" value="Unassembled WGS sequence"/>
</dbReference>
<evidence type="ECO:0000313" key="1">
    <source>
        <dbReference type="EMBL" id="MCQ9209824.1"/>
    </source>
</evidence>
<proteinExistence type="predicted"/>
<dbReference type="InterPro" id="IPR038056">
    <property type="entry name" value="YjbR-like_sf"/>
</dbReference>
<dbReference type="GO" id="GO:0003677">
    <property type="term" value="F:DNA binding"/>
    <property type="evidence" value="ECO:0007669"/>
    <property type="project" value="UniProtKB-KW"/>
</dbReference>
<accession>A0ABT1WNL1</accession>
<reference evidence="1" key="1">
    <citation type="submission" date="2022-07" db="EMBL/GenBank/DDBJ databases">
        <authorList>
            <person name="Jung M.-Y."/>
            <person name="Lee M."/>
        </authorList>
    </citation>
    <scope>NUCLEOTIDE SEQUENCE</scope>
    <source>
        <strain evidence="1">S8</strain>
    </source>
</reference>
<gene>
    <name evidence="1" type="ORF">NPA36_04595</name>
</gene>
<protein>
    <submittedName>
        <fullName evidence="1">MmcQ/YjbR family DNA-binding protein</fullName>
    </submittedName>
</protein>
<dbReference type="PANTHER" id="PTHR35145">
    <property type="entry name" value="CYTOPLASMIC PROTEIN-RELATED"/>
    <property type="match status" value="1"/>
</dbReference>
<reference evidence="1" key="2">
    <citation type="journal article" date="2023" name="Curr. Microbiol.">
        <title>Granulicatella seriolae sp. nov., a Novel Facultative Anaerobe Isolated from Yellowtail Marine Fish.</title>
        <authorList>
            <person name="Lee M."/>
            <person name="Choi Y.J."/>
            <person name="Farooq A."/>
            <person name="Jeong J.B."/>
            <person name="Jung M.Y."/>
        </authorList>
    </citation>
    <scope>NUCLEOTIDE SEQUENCE</scope>
    <source>
        <strain evidence="1">S8</strain>
    </source>
</reference>
<comment type="caution">
    <text evidence="1">The sequence shown here is derived from an EMBL/GenBank/DDBJ whole genome shotgun (WGS) entry which is preliminary data.</text>
</comment>
<name>A0ABT1WNL1_9LACT</name>
<dbReference type="InterPro" id="IPR058532">
    <property type="entry name" value="YjbR/MT2646/Rv2570-like"/>
</dbReference>
<dbReference type="SUPFAM" id="SSF142906">
    <property type="entry name" value="YjbR-like"/>
    <property type="match status" value="1"/>
</dbReference>
<dbReference type="InterPro" id="IPR007351">
    <property type="entry name" value="YjbR"/>
</dbReference>
<dbReference type="RefSeq" id="WP_256944933.1">
    <property type="nucleotide sequence ID" value="NZ_JANHNZ010000003.1"/>
</dbReference>
<evidence type="ECO:0000313" key="2">
    <source>
        <dbReference type="Proteomes" id="UP001059480"/>
    </source>
</evidence>
<reference evidence="1" key="3">
    <citation type="journal article" date="2023" name="Microbiol. Resour. Announc.">
        <title>Draft Genome Sequence of Granulicatella sp. Strain S8, Isolated from a Marine Fish, Seriola quinqueradiata.</title>
        <authorList>
            <person name="Lee M."/>
            <person name="Farooq A."/>
            <person name="Jeong J.B."/>
            <person name="Jung M.Y."/>
        </authorList>
    </citation>
    <scope>NUCLEOTIDE SEQUENCE</scope>
    <source>
        <strain evidence="1">S8</strain>
    </source>
</reference>
<sequence length="116" mass="13946">MKNTQEVLDFSLTLPETYFEKPFKKYDAIAIKHKENHKWFALIIDYQGRTLVNVKCHPDWTEFWRSRYDDVFPGYHMNKEHWNSIVIGGDVPDDDFKQMIFDSYHLTKEGKNKKLS</sequence>
<dbReference type="PANTHER" id="PTHR35145:SF1">
    <property type="entry name" value="CYTOPLASMIC PROTEIN"/>
    <property type="match status" value="1"/>
</dbReference>
<organism evidence="1 2">
    <name type="scientific">Granulicatella seriolae</name>
    <dbReference type="NCBI Taxonomy" id="2967226"/>
    <lineage>
        <taxon>Bacteria</taxon>
        <taxon>Bacillati</taxon>
        <taxon>Bacillota</taxon>
        <taxon>Bacilli</taxon>
        <taxon>Lactobacillales</taxon>
        <taxon>Carnobacteriaceae</taxon>
        <taxon>Granulicatella</taxon>
    </lineage>
</organism>
<dbReference type="Pfam" id="PF04237">
    <property type="entry name" value="YjbR"/>
    <property type="match status" value="1"/>
</dbReference>